<dbReference type="GO" id="GO:0005576">
    <property type="term" value="C:extracellular region"/>
    <property type="evidence" value="ECO:0007669"/>
    <property type="project" value="UniProtKB-SubCell"/>
</dbReference>
<reference evidence="12" key="1">
    <citation type="thesis" date="2020" institute="ProQuest LLC" country="789 East Eisenhower Parkway, Ann Arbor, MI, USA">
        <title>Comparative Genomics and Chromosome Evolution.</title>
        <authorList>
            <person name="Mudd A.B."/>
        </authorList>
    </citation>
    <scope>NUCLEOTIDE SEQUENCE</scope>
    <source>
        <strain evidence="12">Female2</strain>
        <tissue evidence="12">Blood</tissue>
    </source>
</reference>
<evidence type="ECO:0000313" key="13">
    <source>
        <dbReference type="Proteomes" id="UP000812440"/>
    </source>
</evidence>
<evidence type="ECO:0000256" key="6">
    <source>
        <dbReference type="ARBA" id="ARBA00022529"/>
    </source>
</evidence>
<evidence type="ECO:0000256" key="7">
    <source>
        <dbReference type="ARBA" id="ARBA00022685"/>
    </source>
</evidence>
<dbReference type="EMBL" id="JAACNH010000006">
    <property type="protein sequence ID" value="KAG8439217.1"/>
    <property type="molecule type" value="Genomic_DNA"/>
</dbReference>
<comment type="subcellular location">
    <subcellularLocation>
        <location evidence="2">Secreted</location>
    </subcellularLocation>
</comment>
<keyword evidence="9" id="KW-0044">Antibiotic</keyword>
<evidence type="ECO:0000256" key="9">
    <source>
        <dbReference type="ARBA" id="ARBA00023022"/>
    </source>
</evidence>
<evidence type="ECO:0000256" key="5">
    <source>
        <dbReference type="ARBA" id="ARBA00022525"/>
    </source>
</evidence>
<evidence type="ECO:0000313" key="12">
    <source>
        <dbReference type="EMBL" id="KAG8439217.1"/>
    </source>
</evidence>
<dbReference type="OrthoDB" id="9450163at2759"/>
<evidence type="ECO:0000256" key="1">
    <source>
        <dbReference type="ARBA" id="ARBA00002585"/>
    </source>
</evidence>
<dbReference type="PANTHER" id="PTHR21007:SF1">
    <property type="entry name" value="LIVER-EXPRESSED ANTIMICROBIAL PEPTIDE 2"/>
    <property type="match status" value="1"/>
</dbReference>
<keyword evidence="8 11" id="KW-0732">Signal</keyword>
<dbReference type="InterPro" id="IPR009955">
    <property type="entry name" value="LEAP-2"/>
</dbReference>
<dbReference type="Gene3D" id="4.10.40.50">
    <property type="match status" value="1"/>
</dbReference>
<comment type="similarity">
    <text evidence="3">Belongs to the LEAP2 family.</text>
</comment>
<evidence type="ECO:0000256" key="8">
    <source>
        <dbReference type="ARBA" id="ARBA00022729"/>
    </source>
</evidence>
<evidence type="ECO:0000256" key="2">
    <source>
        <dbReference type="ARBA" id="ARBA00004613"/>
    </source>
</evidence>
<feature type="chain" id="PRO_5035758527" description="Liver-expressed antimicrobial peptide 2" evidence="11">
    <location>
        <begin position="25"/>
        <end position="80"/>
    </location>
</feature>
<dbReference type="Proteomes" id="UP000812440">
    <property type="component" value="Chromosome 3"/>
</dbReference>
<evidence type="ECO:0000256" key="10">
    <source>
        <dbReference type="ARBA" id="ARBA00023157"/>
    </source>
</evidence>
<organism evidence="12 13">
    <name type="scientific">Hymenochirus boettgeri</name>
    <name type="common">Congo dwarf clawed frog</name>
    <dbReference type="NCBI Taxonomy" id="247094"/>
    <lineage>
        <taxon>Eukaryota</taxon>
        <taxon>Metazoa</taxon>
        <taxon>Chordata</taxon>
        <taxon>Craniata</taxon>
        <taxon>Vertebrata</taxon>
        <taxon>Euteleostomi</taxon>
        <taxon>Amphibia</taxon>
        <taxon>Batrachia</taxon>
        <taxon>Anura</taxon>
        <taxon>Pipoidea</taxon>
        <taxon>Pipidae</taxon>
        <taxon>Pipinae</taxon>
        <taxon>Hymenochirus</taxon>
    </lineage>
</organism>
<keyword evidence="5" id="KW-0964">Secreted</keyword>
<protein>
    <recommendedName>
        <fullName evidence="4">Liver-expressed antimicrobial peptide 2</fullName>
    </recommendedName>
</protein>
<keyword evidence="13" id="KW-1185">Reference proteome</keyword>
<comment type="caution">
    <text evidence="12">The sequence shown here is derived from an EMBL/GenBank/DDBJ whole genome shotgun (WGS) entry which is preliminary data.</text>
</comment>
<dbReference type="AlphaFoldDB" id="A0A8T2J6D0"/>
<name>A0A8T2J6D0_9PIPI</name>
<evidence type="ECO:0000256" key="11">
    <source>
        <dbReference type="SAM" id="SignalP"/>
    </source>
</evidence>
<evidence type="ECO:0000256" key="3">
    <source>
        <dbReference type="ARBA" id="ARBA00008047"/>
    </source>
</evidence>
<keyword evidence="10" id="KW-1015">Disulfide bond</keyword>
<dbReference type="GO" id="GO:0061844">
    <property type="term" value="P:antimicrobial humoral immune response mediated by antimicrobial peptide"/>
    <property type="evidence" value="ECO:0007669"/>
    <property type="project" value="TreeGrafter"/>
</dbReference>
<dbReference type="PANTHER" id="PTHR21007">
    <property type="entry name" value="LIVER EXPRESSED ANTIMICROBIAL PEPTIDE 2"/>
    <property type="match status" value="1"/>
</dbReference>
<gene>
    <name evidence="12" type="ORF">GDO86_005442</name>
</gene>
<accession>A0A8T2J6D0</accession>
<dbReference type="GO" id="GO:0042742">
    <property type="term" value="P:defense response to bacterium"/>
    <property type="evidence" value="ECO:0007669"/>
    <property type="project" value="UniProtKB-KW"/>
</dbReference>
<keyword evidence="6" id="KW-0929">Antimicrobial</keyword>
<proteinExistence type="inferred from homology"/>
<keyword evidence="7" id="KW-0165">Cleavage on pair of basic residues</keyword>
<comment type="function">
    <text evidence="1">Has an antimicrobial activity.</text>
</comment>
<evidence type="ECO:0000256" key="4">
    <source>
        <dbReference type="ARBA" id="ARBA00020494"/>
    </source>
</evidence>
<sequence>MGLQPGKWAVILLLLCLFTSQLEGASIYNQVAKAAVRLPRMTPFWRGLSSRPLGASCRDASECLTRVCSKGHCSLKTYSD</sequence>
<dbReference type="Pfam" id="PF07359">
    <property type="entry name" value="LEAP-2"/>
    <property type="match status" value="1"/>
</dbReference>
<feature type="signal peptide" evidence="11">
    <location>
        <begin position="1"/>
        <end position="24"/>
    </location>
</feature>